<evidence type="ECO:0000313" key="3">
    <source>
        <dbReference type="EMBL" id="WOL17079.1"/>
    </source>
</evidence>
<evidence type="ECO:0000256" key="1">
    <source>
        <dbReference type="SAM" id="MobiDB-lite"/>
    </source>
</evidence>
<feature type="signal peptide" evidence="2">
    <location>
        <begin position="1"/>
        <end position="32"/>
    </location>
</feature>
<keyword evidence="4" id="KW-1185">Reference proteome</keyword>
<gene>
    <name evidence="3" type="ORF">Cni_G25868</name>
</gene>
<dbReference type="Proteomes" id="UP001327560">
    <property type="component" value="Chromosome 8"/>
</dbReference>
<proteinExistence type="predicted"/>
<dbReference type="InterPro" id="IPR039923">
    <property type="entry name" value="Protodermal_1"/>
</dbReference>
<dbReference type="PANTHER" id="PTHR33210:SF18">
    <property type="entry name" value="PROTODERMAL FACTOR 1"/>
    <property type="match status" value="1"/>
</dbReference>
<reference evidence="3 4" key="1">
    <citation type="submission" date="2023-10" db="EMBL/GenBank/DDBJ databases">
        <title>Chromosome-scale genome assembly provides insights into flower coloration mechanisms of Canna indica.</title>
        <authorList>
            <person name="Li C."/>
        </authorList>
    </citation>
    <scope>NUCLEOTIDE SEQUENCE [LARGE SCALE GENOMIC DNA]</scope>
    <source>
        <tissue evidence="3">Flower</tissue>
    </source>
</reference>
<evidence type="ECO:0000256" key="2">
    <source>
        <dbReference type="SAM" id="SignalP"/>
    </source>
</evidence>
<feature type="chain" id="PRO_5042998516" description="Protodermal factor 1" evidence="2">
    <location>
        <begin position="33"/>
        <end position="239"/>
    </location>
</feature>
<dbReference type="EMBL" id="CP136897">
    <property type="protein sequence ID" value="WOL17079.1"/>
    <property type="molecule type" value="Genomic_DNA"/>
</dbReference>
<accession>A0AAQ3KYJ6</accession>
<evidence type="ECO:0000313" key="4">
    <source>
        <dbReference type="Proteomes" id="UP001327560"/>
    </source>
</evidence>
<sequence>MEIMKKKERVLEFMCLMLTMLLYLEAVTPAFGRTYNTACTLPGPGDAEGGNGRAPPAHRSPTPSHGGGGGRGGYYAPPLVPNPEIGTTPPPPPSPLVPLVPPAPTYPVITTPPAAPMIPVDPGSVFPFTCDYWRTHPAAIWGLIGYWGTIGQLFGAPAAGAFGSDPSLQEALANTRRDGMGALYREGTASLLNSLASKSFVFSTQQVRDAFNAAVVSSDKAAAAQAREFKKANEGRLKH</sequence>
<protein>
    <recommendedName>
        <fullName evidence="5">Protodermal factor 1</fullName>
    </recommendedName>
</protein>
<keyword evidence="2" id="KW-0732">Signal</keyword>
<organism evidence="3 4">
    <name type="scientific">Canna indica</name>
    <name type="common">Indian-shot</name>
    <dbReference type="NCBI Taxonomy" id="4628"/>
    <lineage>
        <taxon>Eukaryota</taxon>
        <taxon>Viridiplantae</taxon>
        <taxon>Streptophyta</taxon>
        <taxon>Embryophyta</taxon>
        <taxon>Tracheophyta</taxon>
        <taxon>Spermatophyta</taxon>
        <taxon>Magnoliopsida</taxon>
        <taxon>Liliopsida</taxon>
        <taxon>Zingiberales</taxon>
        <taxon>Cannaceae</taxon>
        <taxon>Canna</taxon>
    </lineage>
</organism>
<dbReference type="AlphaFoldDB" id="A0AAQ3KYJ6"/>
<name>A0AAQ3KYJ6_9LILI</name>
<dbReference type="PANTHER" id="PTHR33210">
    <property type="entry name" value="PROTODERMAL FACTOR 1"/>
    <property type="match status" value="1"/>
</dbReference>
<feature type="region of interest" description="Disordered" evidence="1">
    <location>
        <begin position="46"/>
        <end position="92"/>
    </location>
</feature>
<evidence type="ECO:0008006" key="5">
    <source>
        <dbReference type="Google" id="ProtNLM"/>
    </source>
</evidence>